<keyword evidence="4" id="KW-0658">Purine biosynthesis</keyword>
<keyword evidence="1" id="KW-0436">Ligase</keyword>
<dbReference type="Proteomes" id="UP000796880">
    <property type="component" value="Unassembled WGS sequence"/>
</dbReference>
<comment type="caution">
    <text evidence="6">The sequence shown here is derived from an EMBL/GenBank/DDBJ whole genome shotgun (WGS) entry which is preliminary data.</text>
</comment>
<dbReference type="GO" id="GO:0046040">
    <property type="term" value="P:IMP metabolic process"/>
    <property type="evidence" value="ECO:0007669"/>
    <property type="project" value="TreeGrafter"/>
</dbReference>
<proteinExistence type="predicted"/>
<dbReference type="InterPro" id="IPR042109">
    <property type="entry name" value="Adenylosuccinate_synth_dom1"/>
</dbReference>
<dbReference type="InterPro" id="IPR001114">
    <property type="entry name" value="Adenylosuccinate_synthetase"/>
</dbReference>
<dbReference type="InterPro" id="IPR027417">
    <property type="entry name" value="P-loop_NTPase"/>
</dbReference>
<evidence type="ECO:0000256" key="1">
    <source>
        <dbReference type="ARBA" id="ARBA00022598"/>
    </source>
</evidence>
<keyword evidence="3" id="KW-0547">Nucleotide-binding</keyword>
<evidence type="ECO:0000256" key="2">
    <source>
        <dbReference type="ARBA" id="ARBA00022723"/>
    </source>
</evidence>
<reference evidence="6" key="1">
    <citation type="submission" date="2020-03" db="EMBL/GenBank/DDBJ databases">
        <title>A high-quality chromosome-level genome assembly of a woody plant with both climbing and erect habits, Rhamnella rubrinervis.</title>
        <authorList>
            <person name="Lu Z."/>
            <person name="Yang Y."/>
            <person name="Zhu X."/>
            <person name="Sun Y."/>
        </authorList>
    </citation>
    <scope>NUCLEOTIDE SEQUENCE</scope>
    <source>
        <strain evidence="6">BYM</strain>
        <tissue evidence="6">Leaf</tissue>
    </source>
</reference>
<evidence type="ECO:0000256" key="5">
    <source>
        <dbReference type="ARBA" id="ARBA00022842"/>
    </source>
</evidence>
<dbReference type="SUPFAM" id="SSF52540">
    <property type="entry name" value="P-loop containing nucleoside triphosphate hydrolases"/>
    <property type="match status" value="1"/>
</dbReference>
<keyword evidence="2" id="KW-0479">Metal-binding</keyword>
<organism evidence="6 7">
    <name type="scientific">Rhamnella rubrinervis</name>
    <dbReference type="NCBI Taxonomy" id="2594499"/>
    <lineage>
        <taxon>Eukaryota</taxon>
        <taxon>Viridiplantae</taxon>
        <taxon>Streptophyta</taxon>
        <taxon>Embryophyta</taxon>
        <taxon>Tracheophyta</taxon>
        <taxon>Spermatophyta</taxon>
        <taxon>Magnoliopsida</taxon>
        <taxon>eudicotyledons</taxon>
        <taxon>Gunneridae</taxon>
        <taxon>Pentapetalae</taxon>
        <taxon>rosids</taxon>
        <taxon>fabids</taxon>
        <taxon>Rosales</taxon>
        <taxon>Rhamnaceae</taxon>
        <taxon>rhamnoid group</taxon>
        <taxon>Rhamneae</taxon>
        <taxon>Rhamnella</taxon>
    </lineage>
</organism>
<evidence type="ECO:0000256" key="4">
    <source>
        <dbReference type="ARBA" id="ARBA00022755"/>
    </source>
</evidence>
<keyword evidence="5" id="KW-0460">Magnesium</keyword>
<dbReference type="OrthoDB" id="1742076at2759"/>
<dbReference type="GO" id="GO:0004019">
    <property type="term" value="F:adenylosuccinate synthase activity"/>
    <property type="evidence" value="ECO:0007669"/>
    <property type="project" value="InterPro"/>
</dbReference>
<dbReference type="GO" id="GO:0005737">
    <property type="term" value="C:cytoplasm"/>
    <property type="evidence" value="ECO:0007669"/>
    <property type="project" value="TreeGrafter"/>
</dbReference>
<dbReference type="EMBL" id="VOIH02000009">
    <property type="protein sequence ID" value="KAF3437825.1"/>
    <property type="molecule type" value="Genomic_DNA"/>
</dbReference>
<evidence type="ECO:0000313" key="6">
    <source>
        <dbReference type="EMBL" id="KAF3437825.1"/>
    </source>
</evidence>
<dbReference type="GO" id="GO:0044208">
    <property type="term" value="P:'de novo' AMP biosynthetic process"/>
    <property type="evidence" value="ECO:0007669"/>
    <property type="project" value="TreeGrafter"/>
</dbReference>
<dbReference type="Gene3D" id="3.40.440.10">
    <property type="entry name" value="Adenylosuccinate Synthetase, subunit A, domain 1"/>
    <property type="match status" value="1"/>
</dbReference>
<dbReference type="PANTHER" id="PTHR11846:SF0">
    <property type="entry name" value="ADENYLOSUCCINATE SYNTHETASE"/>
    <property type="match status" value="1"/>
</dbReference>
<accession>A0A8K0DV28</accession>
<dbReference type="AlphaFoldDB" id="A0A8K0DV28"/>
<name>A0A8K0DV28_9ROSA</name>
<dbReference type="GO" id="GO:0000166">
    <property type="term" value="F:nucleotide binding"/>
    <property type="evidence" value="ECO:0007669"/>
    <property type="project" value="UniProtKB-KW"/>
</dbReference>
<dbReference type="PANTHER" id="PTHR11846">
    <property type="entry name" value="ADENYLOSUCCINATE SYNTHETASE"/>
    <property type="match status" value="1"/>
</dbReference>
<sequence length="152" mass="16163">MSLSSLTTLHSYPLFTDRSRAFGTHLRPGLLSRPSNVVVCSVIPSSASALSVAQSASQGLSRIESLSQVSGVLGCQWGDEGNGTRRRLGLALRYCCSLPEGKKFVLHLVPSGILNDDNLCVTGGLFKEIDGLDSSGVSCKGRILISDREHLC</sequence>
<evidence type="ECO:0000256" key="3">
    <source>
        <dbReference type="ARBA" id="ARBA00022741"/>
    </source>
</evidence>
<gene>
    <name evidence="6" type="ORF">FNV43_RR20581</name>
</gene>
<dbReference type="GO" id="GO:0046872">
    <property type="term" value="F:metal ion binding"/>
    <property type="evidence" value="ECO:0007669"/>
    <property type="project" value="UniProtKB-KW"/>
</dbReference>
<protein>
    <submittedName>
        <fullName evidence="6">Uncharacterized protein</fullName>
    </submittedName>
</protein>
<keyword evidence="7" id="KW-1185">Reference proteome</keyword>
<evidence type="ECO:0000313" key="7">
    <source>
        <dbReference type="Proteomes" id="UP000796880"/>
    </source>
</evidence>